<accession>A0A1B3ZHB1</accession>
<evidence type="ECO:0000256" key="1">
    <source>
        <dbReference type="SAM" id="MobiDB-lite"/>
    </source>
</evidence>
<keyword evidence="5" id="KW-1185">Reference proteome</keyword>
<proteinExistence type="predicted"/>
<dbReference type="InterPro" id="IPR050739">
    <property type="entry name" value="MFP"/>
</dbReference>
<dbReference type="AlphaFoldDB" id="A0A1B3ZHB1"/>
<evidence type="ECO:0000259" key="2">
    <source>
        <dbReference type="Pfam" id="PF25917"/>
    </source>
</evidence>
<protein>
    <submittedName>
        <fullName evidence="4">Uncharacterized protein</fullName>
    </submittedName>
</protein>
<dbReference type="PRINTS" id="PR01490">
    <property type="entry name" value="RTXTOXIND"/>
</dbReference>
<evidence type="ECO:0000313" key="5">
    <source>
        <dbReference type="Proteomes" id="UP000094256"/>
    </source>
</evidence>
<evidence type="ECO:0000313" key="4">
    <source>
        <dbReference type="EMBL" id="AOH86819.1"/>
    </source>
</evidence>
<feature type="region of interest" description="Disordered" evidence="1">
    <location>
        <begin position="135"/>
        <end position="158"/>
    </location>
</feature>
<name>A0A1B3ZHB1_9SPHN</name>
<feature type="domain" description="CusB-like beta-barrel" evidence="3">
    <location>
        <begin position="243"/>
        <end position="284"/>
    </location>
</feature>
<dbReference type="SUPFAM" id="SSF111369">
    <property type="entry name" value="HlyD-like secretion proteins"/>
    <property type="match status" value="2"/>
</dbReference>
<dbReference type="InterPro" id="IPR058792">
    <property type="entry name" value="Beta-barrel_RND_2"/>
</dbReference>
<dbReference type="GO" id="GO:0055085">
    <property type="term" value="P:transmembrane transport"/>
    <property type="evidence" value="ECO:0007669"/>
    <property type="project" value="InterPro"/>
</dbReference>
<dbReference type="KEGG" id="span:AWL63_14680"/>
<sequence>MIGLAAFVLAAIVLILCIRSWDRWVGDRRYQETIDAYLQSDLTPIGARVAGYVRAVPAQDFETVRAGQTLVQIDDDDYRASYDQAQANAAVAVAAIGNLIAQQALQRANIAAASASVQASNALAARARQAAARQRTLLRDGSGSEDQREATDTTAATTAAQVERDTALRQAAIRQSGVLSAQIAQAHASLVAARAAADLARINLRHTRIVAPQDGVLGQRQVRPGQYVAVGAQLTTLMPLPHVWVIANFKETQMTHVRPGQRATVTVDAYPGHVIRGHVSGYAPGTGSQFALLPPDNATGNFTKIVQRLAVKIAIDDPASIAGLLRPGMSVSATIDTGVH</sequence>
<dbReference type="Gene3D" id="2.40.30.170">
    <property type="match status" value="1"/>
</dbReference>
<dbReference type="Pfam" id="PF25954">
    <property type="entry name" value="Beta-barrel_RND_2"/>
    <property type="match status" value="1"/>
</dbReference>
<dbReference type="PANTHER" id="PTHR30386:SF24">
    <property type="entry name" value="MULTIDRUG RESISTANCE EFFLUX PUMP"/>
    <property type="match status" value="1"/>
</dbReference>
<dbReference type="Pfam" id="PF25917">
    <property type="entry name" value="BSH_RND"/>
    <property type="match status" value="1"/>
</dbReference>
<dbReference type="Gene3D" id="2.40.50.100">
    <property type="match status" value="1"/>
</dbReference>
<gene>
    <name evidence="4" type="ORF">AWL63_14680</name>
</gene>
<dbReference type="InterPro" id="IPR058625">
    <property type="entry name" value="MdtA-like_BSH"/>
</dbReference>
<dbReference type="STRING" id="1560345.AWL63_14680"/>
<dbReference type="EMBL" id="CP014168">
    <property type="protein sequence ID" value="AOH86819.1"/>
    <property type="molecule type" value="Genomic_DNA"/>
</dbReference>
<dbReference type="Proteomes" id="UP000094256">
    <property type="component" value="Chromosome"/>
</dbReference>
<evidence type="ECO:0000259" key="3">
    <source>
        <dbReference type="Pfam" id="PF25954"/>
    </source>
</evidence>
<feature type="domain" description="Multidrug resistance protein MdtA-like barrel-sandwich hybrid" evidence="2">
    <location>
        <begin position="45"/>
        <end position="235"/>
    </location>
</feature>
<dbReference type="PANTHER" id="PTHR30386">
    <property type="entry name" value="MEMBRANE FUSION SUBUNIT OF EMRAB-TOLC MULTIDRUG EFFLUX PUMP"/>
    <property type="match status" value="1"/>
</dbReference>
<organism evidence="4 5">
    <name type="scientific">Sphingomonas panacis</name>
    <dbReference type="NCBI Taxonomy" id="1560345"/>
    <lineage>
        <taxon>Bacteria</taxon>
        <taxon>Pseudomonadati</taxon>
        <taxon>Pseudomonadota</taxon>
        <taxon>Alphaproteobacteria</taxon>
        <taxon>Sphingomonadales</taxon>
        <taxon>Sphingomonadaceae</taxon>
        <taxon>Sphingomonas</taxon>
    </lineage>
</organism>
<reference evidence="4 5" key="1">
    <citation type="submission" date="2016-01" db="EMBL/GenBank/DDBJ databases">
        <title>Complete genome and mega plasmid sequence of Sphingomonas panacis DCY99 elicits systemic resistance in rice to Xanthomonas oryzae.</title>
        <authorList>
            <person name="Kim Y.J."/>
            <person name="Yang D.C."/>
            <person name="Sing P."/>
        </authorList>
    </citation>
    <scope>NUCLEOTIDE SEQUENCE [LARGE SCALE GENOMIC DNA]</scope>
    <source>
        <strain evidence="4 5">DCY99</strain>
    </source>
</reference>
<dbReference type="Gene3D" id="1.10.287.470">
    <property type="entry name" value="Helix hairpin bin"/>
    <property type="match status" value="1"/>
</dbReference>